<proteinExistence type="predicted"/>
<accession>A0A6A6VV22</accession>
<evidence type="ECO:0000313" key="4">
    <source>
        <dbReference type="Proteomes" id="UP000799437"/>
    </source>
</evidence>
<name>A0A6A6VV22_9PEZI</name>
<feature type="domain" description="Methyltransferase" evidence="2">
    <location>
        <begin position="161"/>
        <end position="421"/>
    </location>
</feature>
<feature type="region of interest" description="Disordered" evidence="1">
    <location>
        <begin position="259"/>
        <end position="290"/>
    </location>
</feature>
<dbReference type="AlphaFoldDB" id="A0A6A6VV22"/>
<protein>
    <recommendedName>
        <fullName evidence="2">Methyltransferase domain-containing protein</fullName>
    </recommendedName>
</protein>
<sequence>MPIGPEKALPLPAGFDDVDSYVDSLLHFGTSSWLLQTLCGGVHILDFFTRDPDIYSQILPQDWRDWFEKQEDIMPILDLLMRDDLGVHLQSASGCDGGENVKTCWQGGPPPASLVEYIADVRRHLLDRRFEPLQAPPPTKPDVRMHKHGITLQIAVGMKDKKVHEVDNFARYVDRLTADIAASKSRNITHLVDFGSGQNYLGRALASEPYNKHLIAVESKPHNIEGSKIKDMRAQRSRKPVVIVNKKAHRTERYGLNARNGYKKGETPKPLREGLAESASPITEPTPNVAPEHAKMYKEASDRGQSATDLTRGPVRAKLDIPQEGKGTTQYVAHRIEDGDLSVVIDQIVDTDQLPDATKDMSSLAITDSILAETKAQEPNLMTISLHSCGNLLHHGLRTLTLNPKVSAVCMIGCCYNLVTERLSPPSYKLPSLRSNHPRLISTSNARDPHGFPMSTRLATYKMPPLDLPKHILTNPAMTDGIDDISSLPRGEGINLNITARMMAVQAPQNWGPADSDAFFTRHFYRALLQRIFLDLDLIPAPIPTAYTMCFSKDTPAHDRASQNRPPRSPAGSGSGGDPIIIGTLKKAAYASFVSYVRAAGEKLAGTLTAYDHHSAPNPAIATGLAALTDEAILDYERRYAHRKRQLSVVWSLMAYSAGVVEAIMVVDRWAWLREQECVGEAWVVPVFDYALSPRNLCVVGVKK</sequence>
<evidence type="ECO:0000313" key="3">
    <source>
        <dbReference type="EMBL" id="KAF2754015.1"/>
    </source>
</evidence>
<dbReference type="PANTHER" id="PTHR12496:SF0">
    <property type="entry name" value="METHYLTRANSFERASE DOMAIN-CONTAINING PROTEIN"/>
    <property type="match status" value="1"/>
</dbReference>
<dbReference type="InterPro" id="IPR052220">
    <property type="entry name" value="METTL25"/>
</dbReference>
<dbReference type="Pfam" id="PF13679">
    <property type="entry name" value="Methyltransf_32"/>
    <property type="match status" value="1"/>
</dbReference>
<feature type="compositionally biased region" description="Basic and acidic residues" evidence="1">
    <location>
        <begin position="263"/>
        <end position="275"/>
    </location>
</feature>
<dbReference type="OrthoDB" id="10258156at2759"/>
<evidence type="ECO:0000256" key="1">
    <source>
        <dbReference type="SAM" id="MobiDB-lite"/>
    </source>
</evidence>
<dbReference type="EMBL" id="ML996582">
    <property type="protein sequence ID" value="KAF2754015.1"/>
    <property type="molecule type" value="Genomic_DNA"/>
</dbReference>
<dbReference type="InterPro" id="IPR025714">
    <property type="entry name" value="Methyltranfer_dom"/>
</dbReference>
<dbReference type="Proteomes" id="UP000799437">
    <property type="component" value="Unassembled WGS sequence"/>
</dbReference>
<gene>
    <name evidence="3" type="ORF">EJ05DRAFT_489721</name>
</gene>
<dbReference type="RefSeq" id="XP_033596466.1">
    <property type="nucleotide sequence ID" value="XM_033745812.1"/>
</dbReference>
<reference evidence="3" key="1">
    <citation type="journal article" date="2020" name="Stud. Mycol.">
        <title>101 Dothideomycetes genomes: a test case for predicting lifestyles and emergence of pathogens.</title>
        <authorList>
            <person name="Haridas S."/>
            <person name="Albert R."/>
            <person name="Binder M."/>
            <person name="Bloem J."/>
            <person name="Labutti K."/>
            <person name="Salamov A."/>
            <person name="Andreopoulos B."/>
            <person name="Baker S."/>
            <person name="Barry K."/>
            <person name="Bills G."/>
            <person name="Bluhm B."/>
            <person name="Cannon C."/>
            <person name="Castanera R."/>
            <person name="Culley D."/>
            <person name="Daum C."/>
            <person name="Ezra D."/>
            <person name="Gonzalez J."/>
            <person name="Henrissat B."/>
            <person name="Kuo A."/>
            <person name="Liang C."/>
            <person name="Lipzen A."/>
            <person name="Lutzoni F."/>
            <person name="Magnuson J."/>
            <person name="Mondo S."/>
            <person name="Nolan M."/>
            <person name="Ohm R."/>
            <person name="Pangilinan J."/>
            <person name="Park H.-J."/>
            <person name="Ramirez L."/>
            <person name="Alfaro M."/>
            <person name="Sun H."/>
            <person name="Tritt A."/>
            <person name="Yoshinaga Y."/>
            <person name="Zwiers L.-H."/>
            <person name="Turgeon B."/>
            <person name="Goodwin S."/>
            <person name="Spatafora J."/>
            <person name="Crous P."/>
            <person name="Grigoriev I."/>
        </authorList>
    </citation>
    <scope>NUCLEOTIDE SEQUENCE</scope>
    <source>
        <strain evidence="3">CBS 121739</strain>
    </source>
</reference>
<organism evidence="3 4">
    <name type="scientific">Pseudovirgaria hyperparasitica</name>
    <dbReference type="NCBI Taxonomy" id="470096"/>
    <lineage>
        <taxon>Eukaryota</taxon>
        <taxon>Fungi</taxon>
        <taxon>Dikarya</taxon>
        <taxon>Ascomycota</taxon>
        <taxon>Pezizomycotina</taxon>
        <taxon>Dothideomycetes</taxon>
        <taxon>Dothideomycetes incertae sedis</taxon>
        <taxon>Acrospermales</taxon>
        <taxon>Acrospermaceae</taxon>
        <taxon>Pseudovirgaria</taxon>
    </lineage>
</organism>
<dbReference type="GeneID" id="54486866"/>
<evidence type="ECO:0000259" key="2">
    <source>
        <dbReference type="Pfam" id="PF13679"/>
    </source>
</evidence>
<keyword evidence="4" id="KW-1185">Reference proteome</keyword>
<dbReference type="PANTHER" id="PTHR12496">
    <property type="entry name" value="CGI-41 METHYLTRANSFERASE"/>
    <property type="match status" value="1"/>
</dbReference>
<feature type="region of interest" description="Disordered" evidence="1">
    <location>
        <begin position="556"/>
        <end position="577"/>
    </location>
</feature>